<dbReference type="Proteomes" id="UP001159363">
    <property type="component" value="Chromosome 8"/>
</dbReference>
<evidence type="ECO:0000256" key="10">
    <source>
        <dbReference type="ARBA" id="ARBA00031036"/>
    </source>
</evidence>
<evidence type="ECO:0000256" key="5">
    <source>
        <dbReference type="ARBA" id="ARBA00022679"/>
    </source>
</evidence>
<keyword evidence="5" id="KW-0808">Transferase</keyword>
<comment type="catalytic activity">
    <reaction evidence="9">
        <text>guanosine + phosphate = alpha-D-ribose 1-phosphate + guanine</text>
        <dbReference type="Rhea" id="RHEA:13233"/>
        <dbReference type="ChEBI" id="CHEBI:16235"/>
        <dbReference type="ChEBI" id="CHEBI:16750"/>
        <dbReference type="ChEBI" id="CHEBI:43474"/>
        <dbReference type="ChEBI" id="CHEBI:57720"/>
        <dbReference type="EC" id="2.4.2.1"/>
    </reaction>
</comment>
<evidence type="ECO:0000256" key="2">
    <source>
        <dbReference type="ARBA" id="ARBA00006751"/>
    </source>
</evidence>
<evidence type="ECO:0000259" key="11">
    <source>
        <dbReference type="Pfam" id="PF01048"/>
    </source>
</evidence>
<name>A0ABQ9GS85_9NEOP</name>
<comment type="similarity">
    <text evidence="2">Belongs to the PNP/MTAP phosphorylase family.</text>
</comment>
<dbReference type="PANTHER" id="PTHR11904:SF9">
    <property type="entry name" value="PURINE NUCLEOSIDE PHOSPHORYLASE-RELATED"/>
    <property type="match status" value="1"/>
</dbReference>
<sequence>MSTVHEVITAQHCGINVFAFSLVTNVCVTDYDSLDQPNHTEVLKSAKEQERVLTAFVAAMVRHIGQLL</sequence>
<evidence type="ECO:0000256" key="7">
    <source>
        <dbReference type="ARBA" id="ARBA00023929"/>
    </source>
</evidence>
<accession>A0ABQ9GS85</accession>
<comment type="pathway">
    <text evidence="1">Purine metabolism; purine nucleoside salvage.</text>
</comment>
<evidence type="ECO:0000256" key="8">
    <source>
        <dbReference type="ARBA" id="ARBA00023950"/>
    </source>
</evidence>
<evidence type="ECO:0000256" key="1">
    <source>
        <dbReference type="ARBA" id="ARBA00005058"/>
    </source>
</evidence>
<reference evidence="12 13" key="1">
    <citation type="submission" date="2023-02" db="EMBL/GenBank/DDBJ databases">
        <title>LHISI_Scaffold_Assembly.</title>
        <authorList>
            <person name="Stuart O.P."/>
            <person name="Cleave R."/>
            <person name="Magrath M.J.L."/>
            <person name="Mikheyev A.S."/>
        </authorList>
    </citation>
    <scope>NUCLEOTIDE SEQUENCE [LARGE SCALE GENOMIC DNA]</scope>
    <source>
        <strain evidence="12">Daus_M_001</strain>
        <tissue evidence="12">Leg muscle</tissue>
    </source>
</reference>
<evidence type="ECO:0000313" key="12">
    <source>
        <dbReference type="EMBL" id="KAJ8874854.1"/>
    </source>
</evidence>
<comment type="catalytic activity">
    <reaction evidence="6">
        <text>inosine + phosphate = alpha-D-ribose 1-phosphate + hypoxanthine</text>
        <dbReference type="Rhea" id="RHEA:27646"/>
        <dbReference type="ChEBI" id="CHEBI:17368"/>
        <dbReference type="ChEBI" id="CHEBI:17596"/>
        <dbReference type="ChEBI" id="CHEBI:43474"/>
        <dbReference type="ChEBI" id="CHEBI:57720"/>
        <dbReference type="EC" id="2.4.2.1"/>
    </reaction>
</comment>
<dbReference type="InterPro" id="IPR011268">
    <property type="entry name" value="Purine_phosphorylase"/>
</dbReference>
<dbReference type="Pfam" id="PF01048">
    <property type="entry name" value="PNP_UDP_1"/>
    <property type="match status" value="1"/>
</dbReference>
<evidence type="ECO:0000256" key="9">
    <source>
        <dbReference type="ARBA" id="ARBA00023970"/>
    </source>
</evidence>
<dbReference type="EMBL" id="JARBHB010000009">
    <property type="protein sequence ID" value="KAJ8874854.1"/>
    <property type="molecule type" value="Genomic_DNA"/>
</dbReference>
<dbReference type="Gene3D" id="3.40.50.1580">
    <property type="entry name" value="Nucleoside phosphorylase domain"/>
    <property type="match status" value="1"/>
</dbReference>
<comment type="catalytic activity">
    <reaction evidence="7">
        <text>2'-deoxyguanosine + phosphate = 2-deoxy-alpha-D-ribose 1-phosphate + guanine</text>
        <dbReference type="Rhea" id="RHEA:27738"/>
        <dbReference type="ChEBI" id="CHEBI:16235"/>
        <dbReference type="ChEBI" id="CHEBI:17172"/>
        <dbReference type="ChEBI" id="CHEBI:43474"/>
        <dbReference type="ChEBI" id="CHEBI:57259"/>
        <dbReference type="EC" id="2.4.2.1"/>
    </reaction>
</comment>
<evidence type="ECO:0000313" key="13">
    <source>
        <dbReference type="Proteomes" id="UP001159363"/>
    </source>
</evidence>
<dbReference type="PANTHER" id="PTHR11904">
    <property type="entry name" value="METHYLTHIOADENOSINE/PURINE NUCLEOSIDE PHOSPHORYLASE"/>
    <property type="match status" value="1"/>
</dbReference>
<gene>
    <name evidence="12" type="ORF">PR048_022743</name>
</gene>
<comment type="caution">
    <text evidence="12">The sequence shown here is derived from an EMBL/GenBank/DDBJ whole genome shotgun (WGS) entry which is preliminary data.</text>
</comment>
<evidence type="ECO:0000256" key="3">
    <source>
        <dbReference type="ARBA" id="ARBA00011886"/>
    </source>
</evidence>
<dbReference type="EC" id="2.4.2.1" evidence="3"/>
<organism evidence="12 13">
    <name type="scientific">Dryococelus australis</name>
    <dbReference type="NCBI Taxonomy" id="614101"/>
    <lineage>
        <taxon>Eukaryota</taxon>
        <taxon>Metazoa</taxon>
        <taxon>Ecdysozoa</taxon>
        <taxon>Arthropoda</taxon>
        <taxon>Hexapoda</taxon>
        <taxon>Insecta</taxon>
        <taxon>Pterygota</taxon>
        <taxon>Neoptera</taxon>
        <taxon>Polyneoptera</taxon>
        <taxon>Phasmatodea</taxon>
        <taxon>Verophasmatodea</taxon>
        <taxon>Anareolatae</taxon>
        <taxon>Phasmatidae</taxon>
        <taxon>Eurycanthinae</taxon>
        <taxon>Dryococelus</taxon>
    </lineage>
</organism>
<keyword evidence="13" id="KW-1185">Reference proteome</keyword>
<feature type="domain" description="Nucleoside phosphorylase" evidence="11">
    <location>
        <begin position="1"/>
        <end position="62"/>
    </location>
</feature>
<evidence type="ECO:0000256" key="6">
    <source>
        <dbReference type="ARBA" id="ARBA00023918"/>
    </source>
</evidence>
<dbReference type="SUPFAM" id="SSF53167">
    <property type="entry name" value="Purine and uridine phosphorylases"/>
    <property type="match status" value="1"/>
</dbReference>
<dbReference type="InterPro" id="IPR035994">
    <property type="entry name" value="Nucleoside_phosphorylase_sf"/>
</dbReference>
<protein>
    <recommendedName>
        <fullName evidence="3">purine-nucleoside phosphorylase</fullName>
        <ecNumber evidence="3">2.4.2.1</ecNumber>
    </recommendedName>
    <alternativeName>
        <fullName evidence="10">Inosine-guanosine phosphorylase</fullName>
    </alternativeName>
</protein>
<comment type="catalytic activity">
    <reaction evidence="8">
        <text>2'-deoxyinosine + phosphate = 2-deoxy-alpha-D-ribose 1-phosphate + hypoxanthine</text>
        <dbReference type="Rhea" id="RHEA:27750"/>
        <dbReference type="ChEBI" id="CHEBI:17368"/>
        <dbReference type="ChEBI" id="CHEBI:28997"/>
        <dbReference type="ChEBI" id="CHEBI:43474"/>
        <dbReference type="ChEBI" id="CHEBI:57259"/>
        <dbReference type="EC" id="2.4.2.1"/>
    </reaction>
</comment>
<proteinExistence type="inferred from homology"/>
<dbReference type="InterPro" id="IPR000845">
    <property type="entry name" value="Nucleoside_phosphorylase_d"/>
</dbReference>
<keyword evidence="4" id="KW-0328">Glycosyltransferase</keyword>
<evidence type="ECO:0000256" key="4">
    <source>
        <dbReference type="ARBA" id="ARBA00022676"/>
    </source>
</evidence>